<evidence type="ECO:0000256" key="4">
    <source>
        <dbReference type="ARBA" id="ARBA00022898"/>
    </source>
</evidence>
<sequence>MGLEVERAEGPYIYTSNDKQYVDFISGIAVSSLGHRHPKVVKAIKKQVDRHLHVMVYGEFIQEPQSAYADLLTSQLPDQLERVYFVNSGTEANEGALKLAKKHTGRHKFVAFNHGYHGDTQGSLSVTGRDVYRDPYLPLLPDVHFLDFNSHDGLSTIDEETAAVIMEPIQGEGGIIPAQKEWLQAVRNRCDEVGALLILDEIQTGFFRTGSLFALHRYGITPDILCLAKAMGGGMPMGAFVSSSKIFESFMFDPPLNHVTTFGGHPVSCAAAHATLKELLSDDYGKRAKKIESIVREELTAEAIVEVRGVGAMLGMELRDKELTQKVVEACLSEGIILGWTLHSNTLVRLAPPLIIEEELLHSSLQTINQKVEIHS</sequence>
<dbReference type="Gene3D" id="3.40.640.10">
    <property type="entry name" value="Type I PLP-dependent aspartate aminotransferase-like (Major domain)"/>
    <property type="match status" value="1"/>
</dbReference>
<name>A0A6M1T3G6_9BACT</name>
<comment type="similarity">
    <text evidence="5">Belongs to the class-III pyridoxal-phosphate-dependent aminotransferase family.</text>
</comment>
<dbReference type="AlphaFoldDB" id="A0A6M1T3G6"/>
<dbReference type="Pfam" id="PF00202">
    <property type="entry name" value="Aminotran_3"/>
    <property type="match status" value="1"/>
</dbReference>
<dbReference type="PIRSF" id="PIRSF000521">
    <property type="entry name" value="Transaminase_4ab_Lys_Orn"/>
    <property type="match status" value="1"/>
</dbReference>
<dbReference type="InterPro" id="IPR015424">
    <property type="entry name" value="PyrdxlP-dep_Trfase"/>
</dbReference>
<dbReference type="GO" id="GO:0008483">
    <property type="term" value="F:transaminase activity"/>
    <property type="evidence" value="ECO:0007669"/>
    <property type="project" value="UniProtKB-KW"/>
</dbReference>
<gene>
    <name evidence="6" type="ORF">G3569_16575</name>
</gene>
<dbReference type="PROSITE" id="PS00600">
    <property type="entry name" value="AA_TRANSFER_CLASS_3"/>
    <property type="match status" value="1"/>
</dbReference>
<keyword evidence="7" id="KW-1185">Reference proteome</keyword>
<dbReference type="Gene3D" id="3.90.1150.10">
    <property type="entry name" value="Aspartate Aminotransferase, domain 1"/>
    <property type="match status" value="1"/>
</dbReference>
<keyword evidence="3 6" id="KW-0808">Transferase</keyword>
<proteinExistence type="inferred from homology"/>
<dbReference type="InterPro" id="IPR015421">
    <property type="entry name" value="PyrdxlP-dep_Trfase_major"/>
</dbReference>
<dbReference type="InterPro" id="IPR050103">
    <property type="entry name" value="Class-III_PLP-dep_AT"/>
</dbReference>
<evidence type="ECO:0000256" key="1">
    <source>
        <dbReference type="ARBA" id="ARBA00001933"/>
    </source>
</evidence>
<comment type="caution">
    <text evidence="6">The sequence shown here is derived from an EMBL/GenBank/DDBJ whole genome shotgun (WGS) entry which is preliminary data.</text>
</comment>
<organism evidence="6 7">
    <name type="scientific">Fodinibius halophilus</name>
    <dbReference type="NCBI Taxonomy" id="1736908"/>
    <lineage>
        <taxon>Bacteria</taxon>
        <taxon>Pseudomonadati</taxon>
        <taxon>Balneolota</taxon>
        <taxon>Balneolia</taxon>
        <taxon>Balneolales</taxon>
        <taxon>Balneolaceae</taxon>
        <taxon>Fodinibius</taxon>
    </lineage>
</organism>
<dbReference type="InterPro" id="IPR049704">
    <property type="entry name" value="Aminotrans_3_PPA_site"/>
</dbReference>
<evidence type="ECO:0000256" key="3">
    <source>
        <dbReference type="ARBA" id="ARBA00022679"/>
    </source>
</evidence>
<reference evidence="6 7" key="1">
    <citation type="submission" date="2020-02" db="EMBL/GenBank/DDBJ databases">
        <title>Aliifodinibius halophilus 2W32, complete genome.</title>
        <authorList>
            <person name="Li Y."/>
            <person name="Wu S."/>
        </authorList>
    </citation>
    <scope>NUCLEOTIDE SEQUENCE [LARGE SCALE GENOMIC DNA]</scope>
    <source>
        <strain evidence="6 7">2W32</strain>
    </source>
</reference>
<dbReference type="SUPFAM" id="SSF53383">
    <property type="entry name" value="PLP-dependent transferases"/>
    <property type="match status" value="1"/>
</dbReference>
<protein>
    <submittedName>
        <fullName evidence="6">Aspartate aminotransferase family protein</fullName>
    </submittedName>
</protein>
<dbReference type="Proteomes" id="UP000479132">
    <property type="component" value="Unassembled WGS sequence"/>
</dbReference>
<dbReference type="GO" id="GO:0042802">
    <property type="term" value="F:identical protein binding"/>
    <property type="evidence" value="ECO:0007669"/>
    <property type="project" value="TreeGrafter"/>
</dbReference>
<keyword evidence="4 5" id="KW-0663">Pyridoxal phosphate</keyword>
<dbReference type="CDD" id="cd00610">
    <property type="entry name" value="OAT_like"/>
    <property type="match status" value="1"/>
</dbReference>
<keyword evidence="2 6" id="KW-0032">Aminotransferase</keyword>
<evidence type="ECO:0000256" key="2">
    <source>
        <dbReference type="ARBA" id="ARBA00022576"/>
    </source>
</evidence>
<dbReference type="PANTHER" id="PTHR11986:SF79">
    <property type="entry name" value="ACETYLORNITHINE AMINOTRANSFERASE, MITOCHONDRIAL"/>
    <property type="match status" value="1"/>
</dbReference>
<accession>A0A6M1T3G6</accession>
<comment type="cofactor">
    <cofactor evidence="1">
        <name>pyridoxal 5'-phosphate</name>
        <dbReference type="ChEBI" id="CHEBI:597326"/>
    </cofactor>
</comment>
<evidence type="ECO:0000313" key="6">
    <source>
        <dbReference type="EMBL" id="NGP89976.1"/>
    </source>
</evidence>
<dbReference type="GO" id="GO:0030170">
    <property type="term" value="F:pyridoxal phosphate binding"/>
    <property type="evidence" value="ECO:0007669"/>
    <property type="project" value="InterPro"/>
</dbReference>
<dbReference type="EMBL" id="JAALLS010000029">
    <property type="protein sequence ID" value="NGP89976.1"/>
    <property type="molecule type" value="Genomic_DNA"/>
</dbReference>
<dbReference type="InterPro" id="IPR005814">
    <property type="entry name" value="Aminotrans_3"/>
</dbReference>
<evidence type="ECO:0000313" key="7">
    <source>
        <dbReference type="Proteomes" id="UP000479132"/>
    </source>
</evidence>
<dbReference type="InterPro" id="IPR015422">
    <property type="entry name" value="PyrdxlP-dep_Trfase_small"/>
</dbReference>
<evidence type="ECO:0000256" key="5">
    <source>
        <dbReference type="RuleBase" id="RU003560"/>
    </source>
</evidence>
<dbReference type="FunFam" id="3.40.640.10:FF:000004">
    <property type="entry name" value="Acetylornithine aminotransferase"/>
    <property type="match status" value="1"/>
</dbReference>
<dbReference type="PANTHER" id="PTHR11986">
    <property type="entry name" value="AMINOTRANSFERASE CLASS III"/>
    <property type="match status" value="1"/>
</dbReference>